<name>A0AAV9X3M2_9PEZI</name>
<organism evidence="1 2">
    <name type="scientific">Orbilia ellipsospora</name>
    <dbReference type="NCBI Taxonomy" id="2528407"/>
    <lineage>
        <taxon>Eukaryota</taxon>
        <taxon>Fungi</taxon>
        <taxon>Dikarya</taxon>
        <taxon>Ascomycota</taxon>
        <taxon>Pezizomycotina</taxon>
        <taxon>Orbiliomycetes</taxon>
        <taxon>Orbiliales</taxon>
        <taxon>Orbiliaceae</taxon>
        <taxon>Orbilia</taxon>
    </lineage>
</organism>
<comment type="caution">
    <text evidence="1">The sequence shown here is derived from an EMBL/GenBank/DDBJ whole genome shotgun (WGS) entry which is preliminary data.</text>
</comment>
<dbReference type="EMBL" id="JAVHJO010000011">
    <property type="protein sequence ID" value="KAK6533680.1"/>
    <property type="molecule type" value="Genomic_DNA"/>
</dbReference>
<gene>
    <name evidence="1" type="ORF">TWF694_002612</name>
</gene>
<accession>A0AAV9X3M2</accession>
<evidence type="ECO:0000313" key="1">
    <source>
        <dbReference type="EMBL" id="KAK6533680.1"/>
    </source>
</evidence>
<evidence type="ECO:0000313" key="2">
    <source>
        <dbReference type="Proteomes" id="UP001365542"/>
    </source>
</evidence>
<keyword evidence="2" id="KW-1185">Reference proteome</keyword>
<proteinExistence type="predicted"/>
<dbReference type="AlphaFoldDB" id="A0AAV9X3M2"/>
<sequence>MSSGYNLMLNRTREEMFQNIPSWPAPNAVASSSKMIQTVYPDMTSELLESVLNLNNPHVGDLLKNIRIDFIKKWEEFTKTIPIQLEEWNFPSDAGFLSATKGLFDKEQSIRNNAMKVIDKFQLMQMHNRSKIDKKVKDMVDYVEKSLQILNSKLNDPIVKAWIQYQEKMGSQASVLENSEIWQVSAVAGRTVYIAADYLINLKAASLDLKYLTIFQSDFNLALSNFYARLFPPNEQEFNESWVDLCSSLKALKMKWSFIRERDDFHVNYYVSCVDTGNYGMVEGNSFFRTTASTSPSPEILGKRVLQLDRREYDRVLLGLDFLNFRQVAYLGVRGRGIIESGILTLSMERLANFIWLNSGISYLPLYSSPTKLSNIFSTNMDLGKIMDLPAADYMYQRIKTVTWTLPSPIDPADYEVVAWLTAIEVNTAAIIRVKTWPNIKSPTEVELNAMTWYDSRTWSVSIGACLMPRRSPDCKMRCGKMFFNVPNQVSARTWFIAFDPPFPGGHTGEIKVMTAFGDVDLGFPVWENEIAGKLDSRPENIAFIRLCTTGISDSGFYLHFGKHFKSVVHLLSVTWVAALQ</sequence>
<reference evidence="1 2" key="1">
    <citation type="submission" date="2019-10" db="EMBL/GenBank/DDBJ databases">
        <authorList>
            <person name="Palmer J.M."/>
        </authorList>
    </citation>
    <scope>NUCLEOTIDE SEQUENCE [LARGE SCALE GENOMIC DNA]</scope>
    <source>
        <strain evidence="1 2">TWF694</strain>
    </source>
</reference>
<dbReference type="Proteomes" id="UP001365542">
    <property type="component" value="Unassembled WGS sequence"/>
</dbReference>
<protein>
    <submittedName>
        <fullName evidence="1">Uncharacterized protein</fullName>
    </submittedName>
</protein>